<comment type="caution">
    <text evidence="8">Lacks conserved residue(s) required for the propagation of feature annotation.</text>
</comment>
<evidence type="ECO:0000313" key="14">
    <source>
        <dbReference type="EMBL" id="KKT37576.1"/>
    </source>
</evidence>
<evidence type="ECO:0000256" key="6">
    <source>
        <dbReference type="ARBA" id="ARBA00023121"/>
    </source>
</evidence>
<feature type="region of interest" description="Domain I, interacts with DnaA modulators" evidence="8">
    <location>
        <begin position="1"/>
        <end position="101"/>
    </location>
</feature>
<dbReference type="AlphaFoldDB" id="A0A0G1GR83"/>
<feature type="binding site" evidence="8">
    <location>
        <position position="158"/>
    </location>
    <ligand>
        <name>ATP</name>
        <dbReference type="ChEBI" id="CHEBI:30616"/>
    </ligand>
</feature>
<dbReference type="CDD" id="cd00009">
    <property type="entry name" value="AAA"/>
    <property type="match status" value="1"/>
</dbReference>
<keyword evidence="2 8" id="KW-0963">Cytoplasm</keyword>
<dbReference type="Pfam" id="PF08299">
    <property type="entry name" value="Bac_DnaA_C"/>
    <property type="match status" value="1"/>
</dbReference>
<feature type="binding site" evidence="8">
    <location>
        <position position="160"/>
    </location>
    <ligand>
        <name>ATP</name>
        <dbReference type="ChEBI" id="CHEBI:30616"/>
    </ligand>
</feature>
<keyword evidence="3 8" id="KW-0235">DNA replication</keyword>
<dbReference type="NCBIfam" id="TIGR00362">
    <property type="entry name" value="DnaA"/>
    <property type="match status" value="1"/>
</dbReference>
<dbReference type="InterPro" id="IPR020591">
    <property type="entry name" value="Chromosome_initiator_DnaA-like"/>
</dbReference>
<proteinExistence type="inferred from homology"/>
<comment type="caution">
    <text evidence="14">The sequence shown here is derived from an EMBL/GenBank/DDBJ whole genome shotgun (WGS) entry which is preliminary data.</text>
</comment>
<dbReference type="PRINTS" id="PR00051">
    <property type="entry name" value="DNAA"/>
</dbReference>
<evidence type="ECO:0000256" key="2">
    <source>
        <dbReference type="ARBA" id="ARBA00022490"/>
    </source>
</evidence>
<reference evidence="14 15" key="1">
    <citation type="journal article" date="2015" name="Nature">
        <title>rRNA introns, odd ribosomes, and small enigmatic genomes across a large radiation of phyla.</title>
        <authorList>
            <person name="Brown C.T."/>
            <person name="Hug L.A."/>
            <person name="Thomas B.C."/>
            <person name="Sharon I."/>
            <person name="Castelle C.J."/>
            <person name="Singh A."/>
            <person name="Wilkins M.J."/>
            <person name="Williams K.H."/>
            <person name="Banfield J.F."/>
        </authorList>
    </citation>
    <scope>NUCLEOTIDE SEQUENCE [LARGE SCALE GENOMIC DNA]</scope>
</reference>
<keyword evidence="5 8" id="KW-0067">ATP-binding</keyword>
<evidence type="ECO:0000256" key="3">
    <source>
        <dbReference type="ARBA" id="ARBA00022705"/>
    </source>
</evidence>
<evidence type="ECO:0000256" key="10">
    <source>
        <dbReference type="RuleBase" id="RU000577"/>
    </source>
</evidence>
<dbReference type="GO" id="GO:0005524">
    <property type="term" value="F:ATP binding"/>
    <property type="evidence" value="ECO:0007669"/>
    <property type="project" value="UniProtKB-UniRule"/>
</dbReference>
<keyword evidence="6 8" id="KW-0446">Lipid-binding</keyword>
<sequence length="460" mass="51044">MDIQKLWRTALVEIELLVSKPVFQTQFSQSELVSLERGVATVGFPNAMIKNLVEVRHYSLIKSILDQHTGQNVSLVLVVAPHKKVLSQKDAGPLFEQPKETTKEELDQTARRLHVRPEHTFESFAVSTSNQIAYAAATAVAKTPGAAYNPLFFYGGVGVGKTHLMHAVANQLLKERRGVKIVYCMGEEFLNEIVEAIQTKTARQFKQKYRSADLLLVDDVQFIAGKQTAQEEFFHTFNAVHRDGGQIILTSDRAPEEISRLEDRLRSRFEGGLTVDISAPDFELRTAIVNIKASALNIGLTPEASRIISANLTDTRSIEGFLKRITTEVSARPGTILTPEFVSSLLGAKAKNNSVEKAPDQKRKNQVTAQEVLNAVASYFQIKPTALKGPKRDRPIARPRQVVMYLCKTELGMTLEDVGGLLGGRDHTTIMHGADLITNEISTNVRLRDSVEGIKKFLWG</sequence>
<dbReference type="Pfam" id="PF00308">
    <property type="entry name" value="Bac_DnaA"/>
    <property type="match status" value="1"/>
</dbReference>
<comment type="subcellular location">
    <subcellularLocation>
        <location evidence="8">Cytoplasm</location>
    </subcellularLocation>
</comment>
<dbReference type="CDD" id="cd06571">
    <property type="entry name" value="Bac_DnaA_C"/>
    <property type="match status" value="1"/>
</dbReference>
<dbReference type="GO" id="GO:0006270">
    <property type="term" value="P:DNA replication initiation"/>
    <property type="evidence" value="ECO:0007669"/>
    <property type="project" value="UniProtKB-UniRule"/>
</dbReference>
<dbReference type="InterPro" id="IPR027417">
    <property type="entry name" value="P-loop_NTPase"/>
</dbReference>
<dbReference type="PATRIC" id="fig|1618447.3.peg.672"/>
<dbReference type="HAMAP" id="MF_00377">
    <property type="entry name" value="DnaA_bact"/>
    <property type="match status" value="1"/>
</dbReference>
<dbReference type="PANTHER" id="PTHR30050">
    <property type="entry name" value="CHROMOSOMAL REPLICATION INITIATOR PROTEIN DNAA"/>
    <property type="match status" value="1"/>
</dbReference>
<dbReference type="InterPro" id="IPR003593">
    <property type="entry name" value="AAA+_ATPase"/>
</dbReference>
<evidence type="ECO:0000256" key="7">
    <source>
        <dbReference type="ARBA" id="ARBA00023125"/>
    </source>
</evidence>
<dbReference type="Gene3D" id="1.10.1750.10">
    <property type="match status" value="1"/>
</dbReference>
<dbReference type="SMART" id="SM00382">
    <property type="entry name" value="AAA"/>
    <property type="match status" value="1"/>
</dbReference>
<dbReference type="Gene3D" id="1.10.8.60">
    <property type="match status" value="1"/>
</dbReference>
<gene>
    <name evidence="8" type="primary">dnaA</name>
    <name evidence="14" type="ORF">UW22_C0023G0006</name>
</gene>
<keyword evidence="7 8" id="KW-0238">DNA-binding</keyword>
<evidence type="ECO:0000313" key="15">
    <source>
        <dbReference type="Proteomes" id="UP000034617"/>
    </source>
</evidence>
<accession>A0A0G1GR83</accession>
<dbReference type="FunFam" id="3.40.50.300:FF:000668">
    <property type="entry name" value="Chromosomal replication initiator protein DnaA"/>
    <property type="match status" value="1"/>
</dbReference>
<feature type="binding site" evidence="8">
    <location>
        <position position="162"/>
    </location>
    <ligand>
        <name>ATP</name>
        <dbReference type="ChEBI" id="CHEBI:30616"/>
    </ligand>
</feature>
<dbReference type="GO" id="GO:0008289">
    <property type="term" value="F:lipid binding"/>
    <property type="evidence" value="ECO:0007669"/>
    <property type="project" value="UniProtKB-KW"/>
</dbReference>
<comment type="similarity">
    <text evidence="1 8 11">Belongs to the DnaA family.</text>
</comment>
<dbReference type="InterPro" id="IPR013317">
    <property type="entry name" value="DnaA_dom"/>
</dbReference>
<dbReference type="PANTHER" id="PTHR30050:SF2">
    <property type="entry name" value="CHROMOSOMAL REPLICATION INITIATOR PROTEIN DNAA"/>
    <property type="match status" value="1"/>
</dbReference>
<dbReference type="InterPro" id="IPR010921">
    <property type="entry name" value="Trp_repressor/repl_initiator"/>
</dbReference>
<comment type="domain">
    <text evidence="8">Domain I is involved in oligomerization and binding regulators, domain II is flexibile and of varying length in different bacteria, domain III forms the AAA+ region, while domain IV binds dsDNA.</text>
</comment>
<organism evidence="14 15">
    <name type="scientific">Candidatus Gottesmanbacteria bacterium GW2011_GWB1_44_11c</name>
    <dbReference type="NCBI Taxonomy" id="1618447"/>
    <lineage>
        <taxon>Bacteria</taxon>
        <taxon>Candidatus Gottesmaniibacteriota</taxon>
    </lineage>
</organism>
<dbReference type="GO" id="GO:0005886">
    <property type="term" value="C:plasma membrane"/>
    <property type="evidence" value="ECO:0007669"/>
    <property type="project" value="TreeGrafter"/>
</dbReference>
<evidence type="ECO:0000256" key="5">
    <source>
        <dbReference type="ARBA" id="ARBA00022840"/>
    </source>
</evidence>
<evidence type="ECO:0000259" key="12">
    <source>
        <dbReference type="SMART" id="SM00382"/>
    </source>
</evidence>
<dbReference type="Gene3D" id="3.40.50.300">
    <property type="entry name" value="P-loop containing nucleotide triphosphate hydrolases"/>
    <property type="match status" value="1"/>
</dbReference>
<dbReference type="InterPro" id="IPR038454">
    <property type="entry name" value="DnaA_N_sf"/>
</dbReference>
<feature type="domain" description="Chromosomal replication initiator DnaA C-terminal" evidence="13">
    <location>
        <begin position="368"/>
        <end position="437"/>
    </location>
</feature>
<dbReference type="Gene3D" id="3.30.300.180">
    <property type="match status" value="1"/>
</dbReference>
<evidence type="ECO:0000259" key="13">
    <source>
        <dbReference type="SMART" id="SM00760"/>
    </source>
</evidence>
<dbReference type="EMBL" id="LCHM01000023">
    <property type="protein sequence ID" value="KKT37576.1"/>
    <property type="molecule type" value="Genomic_DNA"/>
</dbReference>
<dbReference type="GO" id="GO:0005737">
    <property type="term" value="C:cytoplasm"/>
    <property type="evidence" value="ECO:0007669"/>
    <property type="project" value="UniProtKB-SubCell"/>
</dbReference>
<dbReference type="InterPro" id="IPR001957">
    <property type="entry name" value="Chromosome_initiator_DnaA"/>
</dbReference>
<name>A0A0G1GR83_9BACT</name>
<evidence type="ECO:0000256" key="4">
    <source>
        <dbReference type="ARBA" id="ARBA00022741"/>
    </source>
</evidence>
<evidence type="ECO:0000256" key="9">
    <source>
        <dbReference type="NCBIfam" id="TIGR00362"/>
    </source>
</evidence>
<protein>
    <recommendedName>
        <fullName evidence="8 9">Chromosomal replication initiator protein DnaA</fullName>
    </recommendedName>
</protein>
<dbReference type="SMART" id="SM00760">
    <property type="entry name" value="Bac_DnaA_C"/>
    <property type="match status" value="1"/>
</dbReference>
<comment type="subunit">
    <text evidence="8">Oligomerizes as a right-handed, spiral filament on DNA at oriC.</text>
</comment>
<comment type="function">
    <text evidence="8 10">Plays an essential role in the initiation and regulation of chromosomal replication. ATP-DnaA binds to the origin of replication (oriC) to initiate formation of the DNA replication initiation complex once per cell cycle. Binds the DnaA box (a 9 base pair repeat at the origin) and separates the double-stranded (ds)DNA. Forms a right-handed helical filament on oriC DNA; dsDNA binds to the exterior of the filament while single-stranded (ss)DNA is stabiized in the filament's interior. The ATP-DnaA-oriC complex binds and stabilizes one strand of the AT-rich DNA unwinding element (DUE), permitting loading of DNA polymerase. After initiation quickly degrades to an ADP-DnaA complex that is not apt for DNA replication. Binds acidic phospholipids.</text>
</comment>
<dbReference type="SUPFAM" id="SSF48295">
    <property type="entry name" value="TrpR-like"/>
    <property type="match status" value="1"/>
</dbReference>
<dbReference type="SUPFAM" id="SSF52540">
    <property type="entry name" value="P-loop containing nucleoside triphosphate hydrolases"/>
    <property type="match status" value="1"/>
</dbReference>
<keyword evidence="4 8" id="KW-0547">Nucleotide-binding</keyword>
<feature type="binding site" evidence="8">
    <location>
        <position position="161"/>
    </location>
    <ligand>
        <name>ATP</name>
        <dbReference type="ChEBI" id="CHEBI:30616"/>
    </ligand>
</feature>
<evidence type="ECO:0000256" key="11">
    <source>
        <dbReference type="RuleBase" id="RU004227"/>
    </source>
</evidence>
<dbReference type="GO" id="GO:0006275">
    <property type="term" value="P:regulation of DNA replication"/>
    <property type="evidence" value="ECO:0007669"/>
    <property type="project" value="UniProtKB-UniRule"/>
</dbReference>
<dbReference type="GO" id="GO:0003688">
    <property type="term" value="F:DNA replication origin binding"/>
    <property type="evidence" value="ECO:0007669"/>
    <property type="project" value="UniProtKB-UniRule"/>
</dbReference>
<dbReference type="InterPro" id="IPR013159">
    <property type="entry name" value="DnaA_C"/>
</dbReference>
<evidence type="ECO:0000256" key="8">
    <source>
        <dbReference type="HAMAP-Rule" id="MF_00377"/>
    </source>
</evidence>
<evidence type="ECO:0000256" key="1">
    <source>
        <dbReference type="ARBA" id="ARBA00006583"/>
    </source>
</evidence>
<dbReference type="Proteomes" id="UP000034617">
    <property type="component" value="Unassembled WGS sequence"/>
</dbReference>
<feature type="domain" description="AAA+ ATPase" evidence="12">
    <location>
        <begin position="147"/>
        <end position="270"/>
    </location>
</feature>
<feature type="region of interest" description="Domain IV, binds dsDNA" evidence="8">
    <location>
        <begin position="330"/>
        <end position="460"/>
    </location>
</feature>